<evidence type="ECO:0000313" key="1">
    <source>
        <dbReference type="EMBL" id="PRD42339.1"/>
    </source>
</evidence>
<sequence length="89" mass="9971">MLGEGDVTFPIDRIDFAVLGMFADAARIRAGLSIGALAKICDVPPDDIHRVIRGRGIGREALEAICRWLDRSPEFFLHDDLKSRRMAYL</sequence>
<dbReference type="Pfam" id="PF13560">
    <property type="entry name" value="HTH_31"/>
    <property type="match status" value="1"/>
</dbReference>
<organism evidence="1 2">
    <name type="scientific">Phyllobacterium phragmitis</name>
    <dbReference type="NCBI Taxonomy" id="2670329"/>
    <lineage>
        <taxon>Bacteria</taxon>
        <taxon>Pseudomonadati</taxon>
        <taxon>Pseudomonadota</taxon>
        <taxon>Alphaproteobacteria</taxon>
        <taxon>Hyphomicrobiales</taxon>
        <taxon>Phyllobacteriaceae</taxon>
        <taxon>Phyllobacterium</taxon>
    </lineage>
</organism>
<dbReference type="Gene3D" id="1.10.260.40">
    <property type="entry name" value="lambda repressor-like DNA-binding domains"/>
    <property type="match status" value="1"/>
</dbReference>
<name>A0A2S9IP81_9HYPH</name>
<dbReference type="AlphaFoldDB" id="A0A2S9IP81"/>
<keyword evidence="2" id="KW-1185">Reference proteome</keyword>
<evidence type="ECO:0000313" key="2">
    <source>
        <dbReference type="Proteomes" id="UP000239434"/>
    </source>
</evidence>
<dbReference type="Proteomes" id="UP000239434">
    <property type="component" value="Unassembled WGS sequence"/>
</dbReference>
<dbReference type="CDD" id="cd00093">
    <property type="entry name" value="HTH_XRE"/>
    <property type="match status" value="1"/>
</dbReference>
<dbReference type="InterPro" id="IPR010982">
    <property type="entry name" value="Lambda_DNA-bd_dom_sf"/>
</dbReference>
<gene>
    <name evidence="1" type="ORF">C5748_16210</name>
</gene>
<accession>A0A2S9IP81</accession>
<protein>
    <recommendedName>
        <fullName evidence="3">XRE family transcriptional regulator</fullName>
    </recommendedName>
</protein>
<proteinExistence type="predicted"/>
<comment type="caution">
    <text evidence="1">The sequence shown here is derived from an EMBL/GenBank/DDBJ whole genome shotgun (WGS) entry which is preliminary data.</text>
</comment>
<dbReference type="SUPFAM" id="SSF47413">
    <property type="entry name" value="lambda repressor-like DNA-binding domains"/>
    <property type="match status" value="1"/>
</dbReference>
<dbReference type="GO" id="GO:0003677">
    <property type="term" value="F:DNA binding"/>
    <property type="evidence" value="ECO:0007669"/>
    <property type="project" value="InterPro"/>
</dbReference>
<reference evidence="1 2" key="1">
    <citation type="submission" date="2018-02" db="EMBL/GenBank/DDBJ databases">
        <title>The draft genome of Phyllobacterium sp. 1N-3.</title>
        <authorList>
            <person name="Liu L."/>
            <person name="Li L."/>
            <person name="Zhang X."/>
            <person name="Wang T."/>
            <person name="Liang L."/>
        </authorList>
    </citation>
    <scope>NUCLEOTIDE SEQUENCE [LARGE SCALE GENOMIC DNA]</scope>
    <source>
        <strain evidence="1 2">1N-3</strain>
    </source>
</reference>
<evidence type="ECO:0008006" key="3">
    <source>
        <dbReference type="Google" id="ProtNLM"/>
    </source>
</evidence>
<dbReference type="InterPro" id="IPR001387">
    <property type="entry name" value="Cro/C1-type_HTH"/>
</dbReference>
<dbReference type="EMBL" id="PVBR01000012">
    <property type="protein sequence ID" value="PRD42339.1"/>
    <property type="molecule type" value="Genomic_DNA"/>
</dbReference>